<keyword evidence="2 5" id="KW-0690">Ribosome biogenesis</keyword>
<evidence type="ECO:0000313" key="9">
    <source>
        <dbReference type="Proteomes" id="UP001157733"/>
    </source>
</evidence>
<dbReference type="InterPro" id="IPR011033">
    <property type="entry name" value="PRC_barrel-like_sf"/>
</dbReference>
<evidence type="ECO:0000313" key="8">
    <source>
        <dbReference type="EMBL" id="CAI2719048.1"/>
    </source>
</evidence>
<sequence>MEWIAVGHVTKPHGLKGELKLHPLISDTSLLHALRHARLDMEDGPREWLIESLRGGGTPLIIKFKHCDTVEQARELAGHTLHIPATDFPELPEGEYYWFQVLDLRVFDEDGRFYGTITEIIETGSNDVYVVHDGKKELLLPMIESVVKKIDLEDGTLIFHKVEGLVEDHPV</sequence>
<dbReference type="InterPro" id="IPR011961">
    <property type="entry name" value="RimM"/>
</dbReference>
<keyword evidence="1 5" id="KW-0963">Cytoplasm</keyword>
<accession>A0ABM9HFK9</accession>
<evidence type="ECO:0000256" key="1">
    <source>
        <dbReference type="ARBA" id="ARBA00022490"/>
    </source>
</evidence>
<dbReference type="InterPro" id="IPR036976">
    <property type="entry name" value="RimM_N_sf"/>
</dbReference>
<dbReference type="RefSeq" id="WP_282011905.1">
    <property type="nucleotide sequence ID" value="NZ_OX336137.1"/>
</dbReference>
<dbReference type="InterPro" id="IPR009000">
    <property type="entry name" value="Transl_B-barrel_sf"/>
</dbReference>
<comment type="domain">
    <text evidence="5">The PRC barrel domain binds ribosomal protein uS19.</text>
</comment>
<feature type="domain" description="RimM N-terminal" evidence="6">
    <location>
        <begin position="6"/>
        <end position="86"/>
    </location>
</feature>
<dbReference type="Gene3D" id="2.30.30.240">
    <property type="entry name" value="PRC-barrel domain"/>
    <property type="match status" value="1"/>
</dbReference>
<evidence type="ECO:0000256" key="2">
    <source>
        <dbReference type="ARBA" id="ARBA00022517"/>
    </source>
</evidence>
<dbReference type="SUPFAM" id="SSF50447">
    <property type="entry name" value="Translation proteins"/>
    <property type="match status" value="1"/>
</dbReference>
<reference evidence="8 9" key="1">
    <citation type="submission" date="2022-09" db="EMBL/GenBank/DDBJ databases">
        <authorList>
            <person name="Kop L."/>
        </authorList>
    </citation>
    <scope>NUCLEOTIDE SEQUENCE [LARGE SCALE GENOMIC DNA]</scope>
    <source>
        <strain evidence="8 9">347</strain>
    </source>
</reference>
<dbReference type="InterPro" id="IPR002676">
    <property type="entry name" value="RimM_N"/>
</dbReference>
<dbReference type="SUPFAM" id="SSF50346">
    <property type="entry name" value="PRC-barrel domain"/>
    <property type="match status" value="1"/>
</dbReference>
<dbReference type="HAMAP" id="MF_00014">
    <property type="entry name" value="Ribosome_mat_RimM"/>
    <property type="match status" value="1"/>
</dbReference>
<comment type="function">
    <text evidence="5">An accessory protein needed during the final step in the assembly of 30S ribosomal subunit, possibly for assembly of the head region. Essential for efficient processing of 16S rRNA. May be needed both before and after RbfA during the maturation of 16S rRNA. It has affinity for free ribosomal 30S subunits but not for 70S ribosomes.</text>
</comment>
<evidence type="ECO:0000256" key="5">
    <source>
        <dbReference type="HAMAP-Rule" id="MF_00014"/>
    </source>
</evidence>
<dbReference type="Pfam" id="PF24986">
    <property type="entry name" value="PRC_RimM"/>
    <property type="match status" value="1"/>
</dbReference>
<keyword evidence="9" id="KW-1185">Reference proteome</keyword>
<dbReference type="InterPro" id="IPR056792">
    <property type="entry name" value="PRC_RimM"/>
</dbReference>
<protein>
    <recommendedName>
        <fullName evidence="5">Ribosome maturation factor RimM</fullName>
    </recommendedName>
</protein>
<dbReference type="Pfam" id="PF01782">
    <property type="entry name" value="RimM"/>
    <property type="match status" value="1"/>
</dbReference>
<evidence type="ECO:0000259" key="7">
    <source>
        <dbReference type="Pfam" id="PF24986"/>
    </source>
</evidence>
<evidence type="ECO:0000256" key="4">
    <source>
        <dbReference type="ARBA" id="ARBA00023186"/>
    </source>
</evidence>
<dbReference type="EMBL" id="OX336137">
    <property type="protein sequence ID" value="CAI2719048.1"/>
    <property type="molecule type" value="Genomic_DNA"/>
</dbReference>
<dbReference type="PANTHER" id="PTHR33692">
    <property type="entry name" value="RIBOSOME MATURATION FACTOR RIMM"/>
    <property type="match status" value="1"/>
</dbReference>
<evidence type="ECO:0000256" key="3">
    <source>
        <dbReference type="ARBA" id="ARBA00022552"/>
    </source>
</evidence>
<dbReference type="Gene3D" id="2.40.30.60">
    <property type="entry name" value="RimM"/>
    <property type="match status" value="1"/>
</dbReference>
<comment type="similarity">
    <text evidence="5">Belongs to the RimM family.</text>
</comment>
<gene>
    <name evidence="5 8" type="primary">rimM</name>
    <name evidence="8" type="ORF">NSPWAT_2192</name>
</gene>
<keyword evidence="4 5" id="KW-0143">Chaperone</keyword>
<name>A0ABM9HFK9_9BACT</name>
<dbReference type="PANTHER" id="PTHR33692:SF1">
    <property type="entry name" value="RIBOSOME MATURATION FACTOR RIMM"/>
    <property type="match status" value="1"/>
</dbReference>
<dbReference type="Proteomes" id="UP001157733">
    <property type="component" value="Chromosome"/>
</dbReference>
<comment type="subunit">
    <text evidence="5">Binds ribosomal protein uS19.</text>
</comment>
<keyword evidence="3 5" id="KW-0698">rRNA processing</keyword>
<evidence type="ECO:0000259" key="6">
    <source>
        <dbReference type="Pfam" id="PF01782"/>
    </source>
</evidence>
<organism evidence="8 9">
    <name type="scientific">Nitrospina watsonii</name>
    <dbReference type="NCBI Taxonomy" id="1323948"/>
    <lineage>
        <taxon>Bacteria</taxon>
        <taxon>Pseudomonadati</taxon>
        <taxon>Nitrospinota/Tectimicrobiota group</taxon>
        <taxon>Nitrospinota</taxon>
        <taxon>Nitrospinia</taxon>
        <taxon>Nitrospinales</taxon>
        <taxon>Nitrospinaceae</taxon>
        <taxon>Nitrospina</taxon>
    </lineage>
</organism>
<comment type="subcellular location">
    <subcellularLocation>
        <location evidence="5">Cytoplasm</location>
    </subcellularLocation>
</comment>
<dbReference type="NCBIfam" id="TIGR02273">
    <property type="entry name" value="16S_RimM"/>
    <property type="match status" value="1"/>
</dbReference>
<proteinExistence type="inferred from homology"/>
<feature type="domain" description="Ribosome maturation factor RimM PRC barrel" evidence="7">
    <location>
        <begin position="98"/>
        <end position="163"/>
    </location>
</feature>